<sequence length="501" mass="55492">MTISLKGVSALLVAAALLLSACDGNNGQAPAAGDRSAKPTEQAVELNVAFPIFRAVPKDLPLVQDSINKIAQEKINATVKLIPISYGNWDQQVNLMLSSEDKLDLMFVEANNYSNYVAKGQLVALDQLLEQHGQGIQKALDPVYLKAARISGAIYGIPTVRDFANNHGFTMRQDLADKYHIDVSHIRTLDDVEAVLKTIKANEPNVAPLIPGNIGRSMLDSYHTFDTLGDSIGVLPNYDNNFKVVNLYESQEYAQFLQKMRSWYTQGLIQKDAATNKTSQFDLIRFNRGFSYFSNMKPGFEQQESKSSGVAVVTASLLPPVSTTSNVTSVMWGIPVNSRTPDKAMDFLNLMYSDKEIVNLFDWGIEGKHYVSHSDNVIDFPHGIDAQTSGYSLNLGWLFGNQFLSYVFKGSDPTIWQQMDEFNKSAIKSKALGFTFDASPVKTEYAAVSNVVTEYKLPLETGSVDPDKILPEFISKLKSAGIDKIIAEKQKQLNEWAKNNK</sequence>
<dbReference type="Pfam" id="PF01547">
    <property type="entry name" value="SBP_bac_1"/>
    <property type="match status" value="1"/>
</dbReference>
<protein>
    <submittedName>
        <fullName evidence="3">Bacterial extracellular solute-binding family protein</fullName>
    </submittedName>
</protein>
<reference evidence="3 4" key="1">
    <citation type="submission" date="2014-04" db="EMBL/GenBank/DDBJ databases">
        <authorList>
            <person name="Bishop-Lilly K.A."/>
            <person name="Broomall S.M."/>
            <person name="Chain P.S."/>
            <person name="Chertkov O."/>
            <person name="Coyne S.R."/>
            <person name="Daligault H.E."/>
            <person name="Davenport K.W."/>
            <person name="Erkkila T."/>
            <person name="Frey K.G."/>
            <person name="Gibbons H.S."/>
            <person name="Gu W."/>
            <person name="Jaissle J."/>
            <person name="Johnson S.L."/>
            <person name="Koroleva G.I."/>
            <person name="Ladner J.T."/>
            <person name="Lo C.-C."/>
            <person name="Minogue T.D."/>
            <person name="Munk C."/>
            <person name="Palacios G.F."/>
            <person name="Redden C.L."/>
            <person name="Rosenzweig C.N."/>
            <person name="Scholz M.B."/>
            <person name="Teshima H."/>
            <person name="Xu Y."/>
        </authorList>
    </citation>
    <scope>NUCLEOTIDE SEQUENCE [LARGE SCALE GENOMIC DNA]</scope>
    <source>
        <strain evidence="3 4">8244</strain>
    </source>
</reference>
<dbReference type="InterPro" id="IPR050490">
    <property type="entry name" value="Bact_solute-bd_prot1"/>
</dbReference>
<dbReference type="InterPro" id="IPR001711">
    <property type="entry name" value="PLipase_C_Pinositol-sp_Y"/>
</dbReference>
<dbReference type="InterPro" id="IPR022627">
    <property type="entry name" value="DUF3502"/>
</dbReference>
<proteinExistence type="predicted"/>
<dbReference type="HOGENOM" id="CLU_037301_1_0_9"/>
<dbReference type="PANTHER" id="PTHR43649:SF17">
    <property type="entry name" value="ABC TRANSPORTER SOLUTE BINDING PROTEIN-SUGAR TRANSPORT"/>
    <property type="match status" value="1"/>
</dbReference>
<dbReference type="OrthoDB" id="7936627at2"/>
<comment type="caution">
    <text evidence="3">The sequence shown here is derived from an EMBL/GenBank/DDBJ whole genome shotgun (WGS) entry which is preliminary data.</text>
</comment>
<dbReference type="PANTHER" id="PTHR43649">
    <property type="entry name" value="ARABINOSE-BINDING PROTEIN-RELATED"/>
    <property type="match status" value="1"/>
</dbReference>
<dbReference type="RefSeq" id="WP_036624061.1">
    <property type="nucleotide sequence ID" value="NZ_BGML01000001.1"/>
</dbReference>
<dbReference type="AlphaFoldDB" id="A0A090ZPX3"/>
<dbReference type="PROSITE" id="PS50008">
    <property type="entry name" value="PIPLC_Y_DOMAIN"/>
    <property type="match status" value="1"/>
</dbReference>
<evidence type="ECO:0000259" key="2">
    <source>
        <dbReference type="PROSITE" id="PS50008"/>
    </source>
</evidence>
<feature type="chain" id="PRO_5038334332" evidence="1">
    <location>
        <begin position="22"/>
        <end position="501"/>
    </location>
</feature>
<dbReference type="EMBL" id="JMQA01000001">
    <property type="protein sequence ID" value="KFN12325.1"/>
    <property type="molecule type" value="Genomic_DNA"/>
</dbReference>
<gene>
    <name evidence="3" type="ORF">DJ90_1873</name>
</gene>
<feature type="domain" description="PI-PLC Y-box" evidence="2">
    <location>
        <begin position="380"/>
        <end position="434"/>
    </location>
</feature>
<organism evidence="3 4">
    <name type="scientific">Paenibacillus macerans</name>
    <name type="common">Bacillus macerans</name>
    <dbReference type="NCBI Taxonomy" id="44252"/>
    <lineage>
        <taxon>Bacteria</taxon>
        <taxon>Bacillati</taxon>
        <taxon>Bacillota</taxon>
        <taxon>Bacilli</taxon>
        <taxon>Bacillales</taxon>
        <taxon>Paenibacillaceae</taxon>
        <taxon>Paenibacillus</taxon>
    </lineage>
</organism>
<evidence type="ECO:0000313" key="3">
    <source>
        <dbReference type="EMBL" id="KFN12325.1"/>
    </source>
</evidence>
<dbReference type="Proteomes" id="UP000029278">
    <property type="component" value="Unassembled WGS sequence"/>
</dbReference>
<dbReference type="PROSITE" id="PS51257">
    <property type="entry name" value="PROKAR_LIPOPROTEIN"/>
    <property type="match status" value="1"/>
</dbReference>
<keyword evidence="1" id="KW-0732">Signal</keyword>
<dbReference type="PATRIC" id="fig|44252.3.peg.73"/>
<dbReference type="InterPro" id="IPR006059">
    <property type="entry name" value="SBP"/>
</dbReference>
<dbReference type="GO" id="GO:0004435">
    <property type="term" value="F:phosphatidylinositol-4,5-bisphosphate phospholipase C activity"/>
    <property type="evidence" value="ECO:0007669"/>
    <property type="project" value="InterPro"/>
</dbReference>
<dbReference type="GeneID" id="77008120"/>
<evidence type="ECO:0000313" key="4">
    <source>
        <dbReference type="Proteomes" id="UP000029278"/>
    </source>
</evidence>
<accession>A0A090ZPX3</accession>
<dbReference type="GO" id="GO:0006629">
    <property type="term" value="P:lipid metabolic process"/>
    <property type="evidence" value="ECO:0007669"/>
    <property type="project" value="InterPro"/>
</dbReference>
<keyword evidence="4" id="KW-1185">Reference proteome</keyword>
<name>A0A090ZPX3_PAEMA</name>
<dbReference type="GO" id="GO:0035556">
    <property type="term" value="P:intracellular signal transduction"/>
    <property type="evidence" value="ECO:0007669"/>
    <property type="project" value="InterPro"/>
</dbReference>
<dbReference type="SUPFAM" id="SSF53850">
    <property type="entry name" value="Periplasmic binding protein-like II"/>
    <property type="match status" value="1"/>
</dbReference>
<dbReference type="STRING" id="44252.DJ90_1873"/>
<dbReference type="Pfam" id="PF12010">
    <property type="entry name" value="DUF3502"/>
    <property type="match status" value="1"/>
</dbReference>
<feature type="signal peptide" evidence="1">
    <location>
        <begin position="1"/>
        <end position="21"/>
    </location>
</feature>
<dbReference type="Gene3D" id="3.40.190.10">
    <property type="entry name" value="Periplasmic binding protein-like II"/>
    <property type="match status" value="2"/>
</dbReference>
<evidence type="ECO:0000256" key="1">
    <source>
        <dbReference type="SAM" id="SignalP"/>
    </source>
</evidence>